<name>A0A1G8YJP2_9EURY</name>
<proteinExistence type="predicted"/>
<dbReference type="Gene3D" id="3.30.450.20">
    <property type="entry name" value="PAS domain"/>
    <property type="match status" value="1"/>
</dbReference>
<accession>A0A1G8YJP2</accession>
<dbReference type="PANTHER" id="PTHR44936">
    <property type="entry name" value="SENSOR PROTEIN CREC"/>
    <property type="match status" value="1"/>
</dbReference>
<dbReference type="GO" id="GO:0004673">
    <property type="term" value="F:protein histidine kinase activity"/>
    <property type="evidence" value="ECO:0007669"/>
    <property type="project" value="UniProtKB-EC"/>
</dbReference>
<evidence type="ECO:0000259" key="9">
    <source>
        <dbReference type="PROSITE" id="PS50112"/>
    </source>
</evidence>
<dbReference type="Pfam" id="PF00989">
    <property type="entry name" value="PAS"/>
    <property type="match status" value="1"/>
</dbReference>
<evidence type="ECO:0000256" key="3">
    <source>
        <dbReference type="ARBA" id="ARBA00022679"/>
    </source>
</evidence>
<dbReference type="Pfam" id="PF13185">
    <property type="entry name" value="GAF_2"/>
    <property type="match status" value="1"/>
</dbReference>
<evidence type="ECO:0000256" key="1">
    <source>
        <dbReference type="ARBA" id="ARBA00000085"/>
    </source>
</evidence>
<dbReference type="InterPro" id="IPR050980">
    <property type="entry name" value="2C_sensor_his_kinase"/>
</dbReference>
<dbReference type="AlphaFoldDB" id="A0A1G8YJP2"/>
<dbReference type="InterPro" id="IPR036890">
    <property type="entry name" value="HATPase_C_sf"/>
</dbReference>
<reference evidence="11 12" key="1">
    <citation type="submission" date="2016-10" db="EMBL/GenBank/DDBJ databases">
        <authorList>
            <person name="de Groot N.N."/>
        </authorList>
    </citation>
    <scope>NUCLEOTIDE SEQUENCE [LARGE SCALE GENOMIC DNA]</scope>
    <source>
        <strain evidence="11 12">IBRC-M10015</strain>
    </source>
</reference>
<keyword evidence="4" id="KW-0547">Nucleotide-binding</keyword>
<feature type="transmembrane region" description="Helical" evidence="7">
    <location>
        <begin position="36"/>
        <end position="56"/>
    </location>
</feature>
<dbReference type="Pfam" id="PF13188">
    <property type="entry name" value="PAS_8"/>
    <property type="match status" value="1"/>
</dbReference>
<feature type="transmembrane region" description="Helical" evidence="7">
    <location>
        <begin position="100"/>
        <end position="124"/>
    </location>
</feature>
<dbReference type="SMART" id="SM00387">
    <property type="entry name" value="HATPase_c"/>
    <property type="match status" value="1"/>
</dbReference>
<dbReference type="NCBIfam" id="TIGR00229">
    <property type="entry name" value="sensory_box"/>
    <property type="match status" value="1"/>
</dbReference>
<dbReference type="Gene3D" id="3.30.565.10">
    <property type="entry name" value="Histidine kinase-like ATPase, C-terminal domain"/>
    <property type="match status" value="1"/>
</dbReference>
<dbReference type="EMBL" id="FNFC01000015">
    <property type="protein sequence ID" value="SDK03028.1"/>
    <property type="molecule type" value="Genomic_DNA"/>
</dbReference>
<dbReference type="Pfam" id="PF02518">
    <property type="entry name" value="HATPase_c"/>
    <property type="match status" value="1"/>
</dbReference>
<keyword evidence="6" id="KW-0067">ATP-binding</keyword>
<dbReference type="PRINTS" id="PR00344">
    <property type="entry name" value="BCTRLSENSOR"/>
</dbReference>
<dbReference type="OrthoDB" id="230688at2157"/>
<evidence type="ECO:0000259" key="10">
    <source>
        <dbReference type="PROSITE" id="PS50113"/>
    </source>
</evidence>
<keyword evidence="7" id="KW-1133">Transmembrane helix</keyword>
<evidence type="ECO:0000259" key="8">
    <source>
        <dbReference type="PROSITE" id="PS50109"/>
    </source>
</evidence>
<dbReference type="PROSITE" id="PS50109">
    <property type="entry name" value="HIS_KIN"/>
    <property type="match status" value="1"/>
</dbReference>
<keyword evidence="7" id="KW-0812">Transmembrane</keyword>
<evidence type="ECO:0000256" key="5">
    <source>
        <dbReference type="ARBA" id="ARBA00022777"/>
    </source>
</evidence>
<dbReference type="InterPro" id="IPR031621">
    <property type="entry name" value="HisKA_7TM"/>
</dbReference>
<evidence type="ECO:0000256" key="4">
    <source>
        <dbReference type="ARBA" id="ARBA00022741"/>
    </source>
</evidence>
<dbReference type="SUPFAM" id="SSF55781">
    <property type="entry name" value="GAF domain-like"/>
    <property type="match status" value="1"/>
</dbReference>
<keyword evidence="3" id="KW-0808">Transferase</keyword>
<dbReference type="InterPro" id="IPR003594">
    <property type="entry name" value="HATPase_dom"/>
</dbReference>
<dbReference type="InterPro" id="IPR003018">
    <property type="entry name" value="GAF"/>
</dbReference>
<feature type="transmembrane region" description="Helical" evidence="7">
    <location>
        <begin position="178"/>
        <end position="198"/>
    </location>
</feature>
<dbReference type="InterPro" id="IPR005467">
    <property type="entry name" value="His_kinase_dom"/>
</dbReference>
<feature type="domain" description="Histidine kinase" evidence="8">
    <location>
        <begin position="638"/>
        <end position="850"/>
    </location>
</feature>
<evidence type="ECO:0000256" key="6">
    <source>
        <dbReference type="ARBA" id="ARBA00022840"/>
    </source>
</evidence>
<dbReference type="InterPro" id="IPR029016">
    <property type="entry name" value="GAF-like_dom_sf"/>
</dbReference>
<dbReference type="PROSITE" id="PS50113">
    <property type="entry name" value="PAC"/>
    <property type="match status" value="1"/>
</dbReference>
<evidence type="ECO:0000256" key="7">
    <source>
        <dbReference type="SAM" id="Phobius"/>
    </source>
</evidence>
<keyword evidence="12" id="KW-1185">Reference proteome</keyword>
<dbReference type="SMART" id="SM00091">
    <property type="entry name" value="PAS"/>
    <property type="match status" value="2"/>
</dbReference>
<dbReference type="InterPro" id="IPR000014">
    <property type="entry name" value="PAS"/>
</dbReference>
<dbReference type="CDD" id="cd00130">
    <property type="entry name" value="PAS"/>
    <property type="match status" value="1"/>
</dbReference>
<dbReference type="GO" id="GO:0006355">
    <property type="term" value="P:regulation of DNA-templated transcription"/>
    <property type="evidence" value="ECO:0007669"/>
    <property type="project" value="InterPro"/>
</dbReference>
<organism evidence="11 12">
    <name type="scientific">Halovenus aranensis</name>
    <dbReference type="NCBI Taxonomy" id="890420"/>
    <lineage>
        <taxon>Archaea</taxon>
        <taxon>Methanobacteriati</taxon>
        <taxon>Methanobacteriota</taxon>
        <taxon>Stenosarchaea group</taxon>
        <taxon>Halobacteria</taxon>
        <taxon>Halobacteriales</taxon>
        <taxon>Haloarculaceae</taxon>
        <taxon>Halovenus</taxon>
    </lineage>
</organism>
<dbReference type="SUPFAM" id="SSF55785">
    <property type="entry name" value="PYP-like sensor domain (PAS domain)"/>
    <property type="match status" value="1"/>
</dbReference>
<comment type="catalytic activity">
    <reaction evidence="1">
        <text>ATP + protein L-histidine = ADP + protein N-phospho-L-histidine.</text>
        <dbReference type="EC" id="2.7.13.3"/>
    </reaction>
</comment>
<feature type="transmembrane region" description="Helical" evidence="7">
    <location>
        <begin position="68"/>
        <end position="88"/>
    </location>
</feature>
<dbReference type="PANTHER" id="PTHR44936:SF10">
    <property type="entry name" value="SENSOR PROTEIN RSTB"/>
    <property type="match status" value="1"/>
</dbReference>
<dbReference type="Pfam" id="PF16927">
    <property type="entry name" value="HisKA_7TM"/>
    <property type="match status" value="1"/>
</dbReference>
<feature type="transmembrane region" description="Helical" evidence="7">
    <location>
        <begin position="144"/>
        <end position="166"/>
    </location>
</feature>
<dbReference type="PROSITE" id="PS50112">
    <property type="entry name" value="PAS"/>
    <property type="match status" value="1"/>
</dbReference>
<evidence type="ECO:0000256" key="2">
    <source>
        <dbReference type="ARBA" id="ARBA00012438"/>
    </source>
</evidence>
<dbReference type="Gene3D" id="3.30.450.40">
    <property type="match status" value="1"/>
</dbReference>
<dbReference type="STRING" id="890420.SAMN05216226_11512"/>
<dbReference type="InterPro" id="IPR013767">
    <property type="entry name" value="PAS_fold"/>
</dbReference>
<keyword evidence="7" id="KW-0472">Membrane</keyword>
<dbReference type="InterPro" id="IPR004358">
    <property type="entry name" value="Sig_transdc_His_kin-like_C"/>
</dbReference>
<dbReference type="InterPro" id="IPR035965">
    <property type="entry name" value="PAS-like_dom_sf"/>
</dbReference>
<feature type="domain" description="PAS" evidence="9">
    <location>
        <begin position="509"/>
        <end position="555"/>
    </location>
</feature>
<keyword evidence="5" id="KW-0418">Kinase</keyword>
<feature type="domain" description="PAC" evidence="10">
    <location>
        <begin position="580"/>
        <end position="634"/>
    </location>
</feature>
<feature type="transmembrane region" description="Helical" evidence="7">
    <location>
        <begin position="6"/>
        <end position="24"/>
    </location>
</feature>
<dbReference type="SUPFAM" id="SSF55874">
    <property type="entry name" value="ATPase domain of HSP90 chaperone/DNA topoisomerase II/histidine kinase"/>
    <property type="match status" value="1"/>
</dbReference>
<evidence type="ECO:0000313" key="12">
    <source>
        <dbReference type="Proteomes" id="UP000198856"/>
    </source>
</evidence>
<sequence length="867" mass="94117">MLRLSYVFVFAATGIVCLLGLFGVRSLDHPDTRRSLAWLLVLSGAWSLLTALQLALQPGPRARATHTAALVVGIATVFAWLAFASAYAGRRYHRHRAIQLSGAAIFLTIIGAKLTNPIHGAYFGMSVTSEPFRHLTPVYYTPHWIVTGFAYTAAGVGFLWLFESFTRKSGDDNSHPHLLYALVIATGLPVVPFALAMFVDPLVFINYEPLGVAVFALGVLFYARAEFTRHSSPDHSALADNLSDGGLVLDEAGIVIDYNEQAADVLGTGAIPRAPLADIDAELAALDPGETRRVTRAVSGHARTYEASREPAPDALIAEEILTLKDVTRATRLEELTGIYQEISEALVNVTDPWEFVQKVPERFESVDAYALVRLSTAGDIEQTRSGLGITDRTMPAADSETAVGAATDYAEWAASDAGESEPVRAATVQEQSYETRTATTDAAWSRRAQRHDITACLAVPVSFEDRQRFVLGVYTADPTGFDDAERQLIEEICRRIPETIESIDAHREALQYKKAIDHAGAAMFITDAEGTIQYVNPAFEGLTGYTAEEAVGENPRILNSGEMGEGHYEQLWQTILSGNVFEERVVNETKHGNRYITQQTIAPVTDEDGEPVAFVAIQLDVTDKLLREQRLSVLHRVLRHNLRTAINVIDGHVNLLADRVADRTGEVPAEIQASLDTISERTAELADHSETARDIEQSLSAEALGTVYVPGKELAAVAEETARELGGECTVALESGVANRQVYSELKRVLAELVENAFLHSEAPPSAVDVRVRLAADEERLTMTVEDDGPGISDQELIFLEEGQEDQLHHGSGLGLWMINWLTVSLGGSVTASTGEDGTTISVTVPLQGRARQEAAVDPPVAGTDG</sequence>
<gene>
    <name evidence="11" type="ORF">SAMN05216226_11512</name>
</gene>
<dbReference type="Proteomes" id="UP000198856">
    <property type="component" value="Unassembled WGS sequence"/>
</dbReference>
<evidence type="ECO:0000313" key="11">
    <source>
        <dbReference type="EMBL" id="SDK03028.1"/>
    </source>
</evidence>
<protein>
    <recommendedName>
        <fullName evidence="2">histidine kinase</fullName>
        <ecNumber evidence="2">2.7.13.3</ecNumber>
    </recommendedName>
</protein>
<dbReference type="EC" id="2.7.13.3" evidence="2"/>
<dbReference type="InterPro" id="IPR000700">
    <property type="entry name" value="PAS-assoc_C"/>
</dbReference>
<dbReference type="GO" id="GO:0005524">
    <property type="term" value="F:ATP binding"/>
    <property type="evidence" value="ECO:0007669"/>
    <property type="project" value="UniProtKB-KW"/>
</dbReference>
<dbReference type="RefSeq" id="WP_092704092.1">
    <property type="nucleotide sequence ID" value="NZ_FNFC01000015.1"/>
</dbReference>